<dbReference type="EMBL" id="BAFH01000004">
    <property type="protein sequence ID" value="GAB64216.1"/>
    <property type="molecule type" value="Genomic_DNA"/>
</dbReference>
<reference evidence="1 2" key="1">
    <citation type="journal article" date="2012" name="FEBS Lett.">
        <title>Anammox organism KSU-1 expresses a NirK-type copper-containing nitrite reductase instead of a NirS-type with cytochrome cd1.</title>
        <authorList>
            <person name="Hira D."/>
            <person name="Toh H."/>
            <person name="Migita C.T."/>
            <person name="Okubo H."/>
            <person name="Nishiyama T."/>
            <person name="Hattori M."/>
            <person name="Furukawa K."/>
            <person name="Fujii T."/>
        </authorList>
    </citation>
    <scope>NUCLEOTIDE SEQUENCE [LARGE SCALE GENOMIC DNA]</scope>
</reference>
<dbReference type="Proteomes" id="UP000002985">
    <property type="component" value="Unassembled WGS sequence"/>
</dbReference>
<evidence type="ECO:0000313" key="2">
    <source>
        <dbReference type="Proteomes" id="UP000002985"/>
    </source>
</evidence>
<sequence>MFYLLLFFLLRLLKYFSTCLHYKHYPLKLTIQTCTIFHLFEPEAHHVSFLPLPPPFFMLAEPAKPPCVLENSIFCFLFCTFVDHILLSTYQAYFVSKPDTTKKAWQGGLMIYPPYLVPEIVSYTYLPVCWQPHPLLPNHRGHKEYREKISFISMHFVAISYLKISLLK</sequence>
<protein>
    <submittedName>
        <fullName evidence="1">Uncharacterized protein</fullName>
    </submittedName>
</protein>
<name>I3IR71_9BACT</name>
<evidence type="ECO:0000313" key="1">
    <source>
        <dbReference type="EMBL" id="GAB64216.1"/>
    </source>
</evidence>
<keyword evidence="2" id="KW-1185">Reference proteome</keyword>
<organism evidence="1 2">
    <name type="scientific">Candidatus Jettenia caeni</name>
    <dbReference type="NCBI Taxonomy" id="247490"/>
    <lineage>
        <taxon>Bacteria</taxon>
        <taxon>Pseudomonadati</taxon>
        <taxon>Planctomycetota</taxon>
        <taxon>Candidatus Brocadiia</taxon>
        <taxon>Candidatus Brocadiales</taxon>
        <taxon>Candidatus Brocadiaceae</taxon>
        <taxon>Candidatus Jettenia</taxon>
    </lineage>
</organism>
<dbReference type="AlphaFoldDB" id="I3IR71"/>
<proteinExistence type="predicted"/>
<gene>
    <name evidence="1" type="ORF">KSU1_D0907</name>
</gene>
<accession>I3IR71</accession>
<comment type="caution">
    <text evidence="1">The sequence shown here is derived from an EMBL/GenBank/DDBJ whole genome shotgun (WGS) entry which is preliminary data.</text>
</comment>